<protein>
    <submittedName>
        <fullName evidence="1">Uncharacterized protein</fullName>
    </submittedName>
</protein>
<dbReference type="EMBL" id="AP025314">
    <property type="protein sequence ID" value="BDD07718.1"/>
    <property type="molecule type" value="Genomic_DNA"/>
</dbReference>
<organism evidence="1 2">
    <name type="scientific">Fulvitalea axinellae</name>
    <dbReference type="NCBI Taxonomy" id="1182444"/>
    <lineage>
        <taxon>Bacteria</taxon>
        <taxon>Pseudomonadati</taxon>
        <taxon>Bacteroidota</taxon>
        <taxon>Cytophagia</taxon>
        <taxon>Cytophagales</taxon>
        <taxon>Persicobacteraceae</taxon>
        <taxon>Fulvitalea</taxon>
    </lineage>
</organism>
<dbReference type="Proteomes" id="UP001348817">
    <property type="component" value="Chromosome"/>
</dbReference>
<reference evidence="1 2" key="1">
    <citation type="submission" date="2021-12" db="EMBL/GenBank/DDBJ databases">
        <title>Genome sequencing of bacteria with rrn-lacking chromosome and rrn-plasmid.</title>
        <authorList>
            <person name="Anda M."/>
            <person name="Iwasaki W."/>
        </authorList>
    </citation>
    <scope>NUCLEOTIDE SEQUENCE [LARGE SCALE GENOMIC DNA]</scope>
    <source>
        <strain evidence="1 2">DSM 100852</strain>
    </source>
</reference>
<gene>
    <name evidence="1" type="ORF">FUAX_01500</name>
</gene>
<name>A0AAU9CVX0_9BACT</name>
<sequence>MTLSVHPIRLFGTQYPKNIIFRNPKRTNNQCAGNTLYQNISLLHKYYNPINTHN</sequence>
<evidence type="ECO:0000313" key="1">
    <source>
        <dbReference type="EMBL" id="BDD07718.1"/>
    </source>
</evidence>
<keyword evidence="2" id="KW-1185">Reference proteome</keyword>
<evidence type="ECO:0000313" key="2">
    <source>
        <dbReference type="Proteomes" id="UP001348817"/>
    </source>
</evidence>
<dbReference type="KEGG" id="fax:FUAX_01500"/>
<accession>A0AAU9CVX0</accession>
<proteinExistence type="predicted"/>
<dbReference type="AlphaFoldDB" id="A0AAU9CVX0"/>